<dbReference type="SUPFAM" id="SSF52540">
    <property type="entry name" value="P-loop containing nucleoside triphosphate hydrolases"/>
    <property type="match status" value="1"/>
</dbReference>
<dbReference type="PROSITE" id="PS00617">
    <property type="entry name" value="RECF_1"/>
    <property type="match status" value="1"/>
</dbReference>
<dbReference type="STRING" id="402881.Plav_0005"/>
<proteinExistence type="inferred from homology"/>
<evidence type="ECO:0000256" key="2">
    <source>
        <dbReference type="ARBA" id="ARBA00008016"/>
    </source>
</evidence>
<dbReference type="RefSeq" id="WP_011994919.1">
    <property type="nucleotide sequence ID" value="NC_009719.1"/>
</dbReference>
<reference evidence="13 14" key="1">
    <citation type="journal article" date="2011" name="Stand. Genomic Sci.">
        <title>Complete genome sequence of Parvibaculum lavamentivorans type strain (DS-1(T)).</title>
        <authorList>
            <person name="Schleheck D."/>
            <person name="Weiss M."/>
            <person name="Pitluck S."/>
            <person name="Bruce D."/>
            <person name="Land M.L."/>
            <person name="Han S."/>
            <person name="Saunders E."/>
            <person name="Tapia R."/>
            <person name="Detter C."/>
            <person name="Brettin T."/>
            <person name="Han J."/>
            <person name="Woyke T."/>
            <person name="Goodwin L."/>
            <person name="Pennacchio L."/>
            <person name="Nolan M."/>
            <person name="Cook A.M."/>
            <person name="Kjelleberg S."/>
            <person name="Thomas T."/>
        </authorList>
    </citation>
    <scope>NUCLEOTIDE SEQUENCE [LARGE SCALE GENOMIC DNA]</scope>
    <source>
        <strain evidence="14">DS-1 / DSM 13023 / NCIMB 13966</strain>
    </source>
</reference>
<dbReference type="InterPro" id="IPR003395">
    <property type="entry name" value="RecF/RecN/SMC_N"/>
</dbReference>
<keyword evidence="8 9" id="KW-0238">DNA-binding</keyword>
<comment type="similarity">
    <text evidence="2 9 10">Belongs to the RecF family.</text>
</comment>
<keyword evidence="6 9" id="KW-0547">Nucleotide-binding</keyword>
<dbReference type="GO" id="GO:0000731">
    <property type="term" value="P:DNA synthesis involved in DNA repair"/>
    <property type="evidence" value="ECO:0007669"/>
    <property type="project" value="TreeGrafter"/>
</dbReference>
<dbReference type="InterPro" id="IPR018078">
    <property type="entry name" value="DNA-binding_RecF_CS"/>
</dbReference>
<evidence type="ECO:0000313" key="13">
    <source>
        <dbReference type="EMBL" id="ABS61628.1"/>
    </source>
</evidence>
<dbReference type="InterPro" id="IPR042174">
    <property type="entry name" value="RecF_2"/>
</dbReference>
<dbReference type="GO" id="GO:0006260">
    <property type="term" value="P:DNA replication"/>
    <property type="evidence" value="ECO:0007669"/>
    <property type="project" value="UniProtKB-UniRule"/>
</dbReference>
<keyword evidence="9 10" id="KW-0227">DNA damage</keyword>
<feature type="region of interest" description="Disordered" evidence="11">
    <location>
        <begin position="115"/>
        <end position="134"/>
    </location>
</feature>
<feature type="binding site" evidence="9">
    <location>
        <begin position="62"/>
        <end position="69"/>
    </location>
    <ligand>
        <name>ATP</name>
        <dbReference type="ChEBI" id="CHEBI:30616"/>
    </ligand>
</feature>
<keyword evidence="14" id="KW-1185">Reference proteome</keyword>
<gene>
    <name evidence="9" type="primary">recF</name>
    <name evidence="13" type="ordered locus">Plav_0005</name>
</gene>
<dbReference type="EMBL" id="CP000774">
    <property type="protein sequence ID" value="ABS61628.1"/>
    <property type="molecule type" value="Genomic_DNA"/>
</dbReference>
<evidence type="ECO:0000256" key="10">
    <source>
        <dbReference type="RuleBase" id="RU000578"/>
    </source>
</evidence>
<sequence length="412" mass="43746">MPRTSELLALERSASAPEISGAVVTAPLASPRARLSRLVVTDFRSYARAELALDGRPVVLTGENGAGKTNLLEAVSLLSPGRGLRGAAYAEIARDNGEGGWAVAATLEAEHGPVRLGTGIEPGMAPSSRSRSVRIDGEPAGPSALAAHLRIVWLTPAMDRLFVEGASERRRFLDRLVMGFDPAHGTRAAAYERALRERSKLLADDVFDDAWLSGLESQMAEHGVALAAARLEIVARLRGALDVAPEGPFPRAHVALEGSLETALAEAAAVDVEDGFRARLAEMRGRDAAAGRALDGPHRSDLLVRHTAKDREARQCSTGEQKALLIGIVLANARLLAAMGRAPLLLLDEVAAHLDAGRRAALFDEIVSLGLQAFMTGTDPSLFETLGERAQDLRVAHGTIQSATRYPVEGKK</sequence>
<dbReference type="HAMAP" id="MF_00365">
    <property type="entry name" value="RecF"/>
    <property type="match status" value="1"/>
</dbReference>
<dbReference type="Pfam" id="PF02463">
    <property type="entry name" value="SMC_N"/>
    <property type="match status" value="1"/>
</dbReference>
<dbReference type="HOGENOM" id="CLU_040267_2_0_5"/>
<dbReference type="PROSITE" id="PS00618">
    <property type="entry name" value="RECF_2"/>
    <property type="match status" value="1"/>
</dbReference>
<dbReference type="Gene3D" id="1.20.1050.90">
    <property type="entry name" value="RecF/RecN/SMC, N-terminal domain"/>
    <property type="match status" value="1"/>
</dbReference>
<keyword evidence="5 9" id="KW-0235">DNA replication</keyword>
<accession>A7HNZ5</accession>
<evidence type="ECO:0000256" key="9">
    <source>
        <dbReference type="HAMAP-Rule" id="MF_00365"/>
    </source>
</evidence>
<evidence type="ECO:0000256" key="3">
    <source>
        <dbReference type="ARBA" id="ARBA00020170"/>
    </source>
</evidence>
<keyword evidence="9 10" id="KW-0234">DNA repair</keyword>
<dbReference type="GO" id="GO:0005737">
    <property type="term" value="C:cytoplasm"/>
    <property type="evidence" value="ECO:0007669"/>
    <property type="project" value="UniProtKB-SubCell"/>
</dbReference>
<evidence type="ECO:0000256" key="11">
    <source>
        <dbReference type="SAM" id="MobiDB-lite"/>
    </source>
</evidence>
<dbReference type="SMART" id="SM00382">
    <property type="entry name" value="AAA"/>
    <property type="match status" value="1"/>
</dbReference>
<organism evidence="13 14">
    <name type="scientific">Parvibaculum lavamentivorans (strain DS-1 / DSM 13023 / NCIMB 13966)</name>
    <dbReference type="NCBI Taxonomy" id="402881"/>
    <lineage>
        <taxon>Bacteria</taxon>
        <taxon>Pseudomonadati</taxon>
        <taxon>Pseudomonadota</taxon>
        <taxon>Alphaproteobacteria</taxon>
        <taxon>Hyphomicrobiales</taxon>
        <taxon>Parvibaculaceae</taxon>
        <taxon>Parvibaculum</taxon>
    </lineage>
</organism>
<evidence type="ECO:0000256" key="1">
    <source>
        <dbReference type="ARBA" id="ARBA00004496"/>
    </source>
</evidence>
<evidence type="ECO:0000259" key="12">
    <source>
        <dbReference type="SMART" id="SM00382"/>
    </source>
</evidence>
<feature type="domain" description="AAA+ ATPase" evidence="12">
    <location>
        <begin position="54"/>
        <end position="397"/>
    </location>
</feature>
<dbReference type="InterPro" id="IPR027417">
    <property type="entry name" value="P-loop_NTPase"/>
</dbReference>
<keyword evidence="7 9" id="KW-0067">ATP-binding</keyword>
<evidence type="ECO:0000256" key="5">
    <source>
        <dbReference type="ARBA" id="ARBA00022705"/>
    </source>
</evidence>
<evidence type="ECO:0000256" key="8">
    <source>
        <dbReference type="ARBA" id="ARBA00023125"/>
    </source>
</evidence>
<dbReference type="PANTHER" id="PTHR32182:SF0">
    <property type="entry name" value="DNA REPLICATION AND REPAIR PROTEIN RECF"/>
    <property type="match status" value="1"/>
</dbReference>
<dbReference type="InterPro" id="IPR001238">
    <property type="entry name" value="DNA-binding_RecF"/>
</dbReference>
<evidence type="ECO:0000313" key="14">
    <source>
        <dbReference type="Proteomes" id="UP000006377"/>
    </source>
</evidence>
<dbReference type="GO" id="GO:0003697">
    <property type="term" value="F:single-stranded DNA binding"/>
    <property type="evidence" value="ECO:0007669"/>
    <property type="project" value="UniProtKB-UniRule"/>
</dbReference>
<dbReference type="KEGG" id="pla:Plav_0005"/>
<dbReference type="PANTHER" id="PTHR32182">
    <property type="entry name" value="DNA REPLICATION AND REPAIR PROTEIN RECF"/>
    <property type="match status" value="1"/>
</dbReference>
<dbReference type="GO" id="GO:0006302">
    <property type="term" value="P:double-strand break repair"/>
    <property type="evidence" value="ECO:0007669"/>
    <property type="project" value="TreeGrafter"/>
</dbReference>
<name>A7HNZ5_PARL1</name>
<evidence type="ECO:0000256" key="7">
    <source>
        <dbReference type="ARBA" id="ARBA00022840"/>
    </source>
</evidence>
<dbReference type="Proteomes" id="UP000006377">
    <property type="component" value="Chromosome"/>
</dbReference>
<protein>
    <recommendedName>
        <fullName evidence="3 9">DNA replication and repair protein RecF</fullName>
    </recommendedName>
</protein>
<evidence type="ECO:0000256" key="4">
    <source>
        <dbReference type="ARBA" id="ARBA00022490"/>
    </source>
</evidence>
<dbReference type="InterPro" id="IPR003593">
    <property type="entry name" value="AAA+_ATPase"/>
</dbReference>
<dbReference type="GO" id="GO:0005524">
    <property type="term" value="F:ATP binding"/>
    <property type="evidence" value="ECO:0007669"/>
    <property type="project" value="UniProtKB-UniRule"/>
</dbReference>
<keyword evidence="9 10" id="KW-0742">SOS response</keyword>
<dbReference type="GO" id="GO:0009432">
    <property type="term" value="P:SOS response"/>
    <property type="evidence" value="ECO:0007669"/>
    <property type="project" value="UniProtKB-UniRule"/>
</dbReference>
<comment type="subcellular location">
    <subcellularLocation>
        <location evidence="1 9 10">Cytoplasm</location>
    </subcellularLocation>
</comment>
<dbReference type="AlphaFoldDB" id="A7HNZ5"/>
<dbReference type="Gene3D" id="3.40.50.300">
    <property type="entry name" value="P-loop containing nucleotide triphosphate hydrolases"/>
    <property type="match status" value="1"/>
</dbReference>
<dbReference type="eggNOG" id="COG1195">
    <property type="taxonomic scope" value="Bacteria"/>
</dbReference>
<keyword evidence="4 9" id="KW-0963">Cytoplasm</keyword>
<dbReference type="NCBIfam" id="TIGR00611">
    <property type="entry name" value="recf"/>
    <property type="match status" value="1"/>
</dbReference>
<evidence type="ECO:0000256" key="6">
    <source>
        <dbReference type="ARBA" id="ARBA00022741"/>
    </source>
</evidence>
<comment type="function">
    <text evidence="9 10">The RecF protein is involved in DNA metabolism; it is required for DNA replication and normal SOS inducibility. RecF binds preferentially to single-stranded, linear DNA. It also seems to bind ATP.</text>
</comment>